<keyword evidence="1" id="KW-1133">Transmembrane helix</keyword>
<protein>
    <submittedName>
        <fullName evidence="3">Right-handed parallel beta-helix repeat-containing protein</fullName>
    </submittedName>
</protein>
<dbReference type="Pfam" id="PF13229">
    <property type="entry name" value="Beta_helix"/>
    <property type="match status" value="1"/>
</dbReference>
<dbReference type="InterPro" id="IPR039448">
    <property type="entry name" value="Beta_helix"/>
</dbReference>
<comment type="caution">
    <text evidence="3">The sequence shown here is derived from an EMBL/GenBank/DDBJ whole genome shotgun (WGS) entry which is preliminary data.</text>
</comment>
<dbReference type="SUPFAM" id="SSF51126">
    <property type="entry name" value="Pectin lyase-like"/>
    <property type="match status" value="2"/>
</dbReference>
<evidence type="ECO:0000313" key="3">
    <source>
        <dbReference type="EMBL" id="MFC1853817.1"/>
    </source>
</evidence>
<dbReference type="EMBL" id="JBHPBY010000613">
    <property type="protein sequence ID" value="MFC1853817.1"/>
    <property type="molecule type" value="Genomic_DNA"/>
</dbReference>
<evidence type="ECO:0000259" key="2">
    <source>
        <dbReference type="Pfam" id="PF13229"/>
    </source>
</evidence>
<dbReference type="Gene3D" id="2.160.20.10">
    <property type="entry name" value="Single-stranded right-handed beta-helix, Pectin lyase-like"/>
    <property type="match status" value="1"/>
</dbReference>
<name>A0ABV6Z5W4_UNCC1</name>
<accession>A0ABV6Z5W4</accession>
<dbReference type="InterPro" id="IPR006626">
    <property type="entry name" value="PbH1"/>
</dbReference>
<feature type="transmembrane region" description="Helical" evidence="1">
    <location>
        <begin position="545"/>
        <end position="566"/>
    </location>
</feature>
<feature type="domain" description="Right handed beta helix" evidence="2">
    <location>
        <begin position="256"/>
        <end position="435"/>
    </location>
</feature>
<dbReference type="InterPro" id="IPR012334">
    <property type="entry name" value="Pectin_lyas_fold"/>
</dbReference>
<keyword evidence="4" id="KW-1185">Reference proteome</keyword>
<keyword evidence="1" id="KW-0812">Transmembrane</keyword>
<sequence>MVIFRGFVIFGTIILVALHFLASPSLAETFNVSDVSSLQTALNSAAVNGEDDVISIAAITLAVNSTLTYNSAETFSLTISGDEISDTILDGGNTNQIMILSATGSGAALIVQDLIFRKGSNTNSGGGALQANANSGSVTITRCEFNNNQASGNDGIGGGLNVLSDYGSIQISDSFFRYNSSLTNVGGLYAGTVSGSVSLSASLFEGNTVNNQSTHEHYGDGGGAMIYADAGSSVTVTGCTFQNNSCTGGITPDGGGLMIYQQGATVEATVEGNTFTLNQASLGGGGLFARISDSGTIQLNQNQFTSNTTVTGDGAGAYLDLNSATVTVTDNSWTGNNAASAGGGMWLTVQSGSGTIQANTFTSNGAGTMGGGLHLATDAATFTVTRNIFDSNQATDIGGGINYATTNATWNMLHNTLYNNSASEGSGIYIYFDQNDAVLNLRNLILWANPSDELAFSSGTGTGTLTVYYSDVKDGTGQPWFGPGCISDSPLFAAAASRDFKLTWTNFPVVDETQSPCIDSGDPASPLDPDATRADMGAIPFDQSLVVPAMSGFTLGLILVGLSLVFRCFGKRPST</sequence>
<organism evidence="3 4">
    <name type="scientific">candidate division CSSED10-310 bacterium</name>
    <dbReference type="NCBI Taxonomy" id="2855610"/>
    <lineage>
        <taxon>Bacteria</taxon>
        <taxon>Bacteria division CSSED10-310</taxon>
    </lineage>
</organism>
<evidence type="ECO:0000256" key="1">
    <source>
        <dbReference type="SAM" id="Phobius"/>
    </source>
</evidence>
<dbReference type="InterPro" id="IPR011050">
    <property type="entry name" value="Pectin_lyase_fold/virulence"/>
</dbReference>
<gene>
    <name evidence="3" type="ORF">ACFL27_26840</name>
</gene>
<keyword evidence="1" id="KW-0472">Membrane</keyword>
<proteinExistence type="predicted"/>
<dbReference type="PANTHER" id="PTHR11319:SF35">
    <property type="entry name" value="OUTER MEMBRANE PROTEIN PMPC-RELATED"/>
    <property type="match status" value="1"/>
</dbReference>
<evidence type="ECO:0000313" key="4">
    <source>
        <dbReference type="Proteomes" id="UP001594351"/>
    </source>
</evidence>
<dbReference type="PANTHER" id="PTHR11319">
    <property type="entry name" value="G PROTEIN-COUPLED RECEPTOR-RELATED"/>
    <property type="match status" value="1"/>
</dbReference>
<dbReference type="SMART" id="SM00710">
    <property type="entry name" value="PbH1"/>
    <property type="match status" value="6"/>
</dbReference>
<dbReference type="Proteomes" id="UP001594351">
    <property type="component" value="Unassembled WGS sequence"/>
</dbReference>
<reference evidence="3 4" key="1">
    <citation type="submission" date="2024-09" db="EMBL/GenBank/DDBJ databases">
        <title>Laminarin stimulates single cell rates of sulfate reduction while oxygen inhibits transcriptomic activity in coastal marine sediment.</title>
        <authorList>
            <person name="Lindsay M."/>
            <person name="Orcutt B."/>
            <person name="Emerson D."/>
            <person name="Stepanauskas R."/>
            <person name="D'Angelo T."/>
        </authorList>
    </citation>
    <scope>NUCLEOTIDE SEQUENCE [LARGE SCALE GENOMIC DNA]</scope>
    <source>
        <strain evidence="3">SAG AM-311-K15</strain>
    </source>
</reference>